<dbReference type="SUPFAM" id="SSF51306">
    <property type="entry name" value="LexA/Signal peptidase"/>
    <property type="match status" value="1"/>
</dbReference>
<dbReference type="InterPro" id="IPR019533">
    <property type="entry name" value="Peptidase_S26"/>
</dbReference>
<evidence type="ECO:0000256" key="2">
    <source>
        <dbReference type="ARBA" id="ARBA00005849"/>
    </source>
</evidence>
<dbReference type="NCBIfam" id="TIGR02771">
    <property type="entry name" value="TraF_Ti"/>
    <property type="match status" value="1"/>
</dbReference>
<dbReference type="Proteomes" id="UP001259572">
    <property type="component" value="Unassembled WGS sequence"/>
</dbReference>
<feature type="chain" id="PRO_5047101353" evidence="6">
    <location>
        <begin position="21"/>
        <end position="175"/>
    </location>
</feature>
<dbReference type="InterPro" id="IPR014139">
    <property type="entry name" value="Peptidase_S26C_TraF"/>
</dbReference>
<accession>A0ABU3QBN7</accession>
<comment type="subcellular location">
    <subcellularLocation>
        <location evidence="1">Periplasm</location>
    </subcellularLocation>
</comment>
<evidence type="ECO:0000256" key="1">
    <source>
        <dbReference type="ARBA" id="ARBA00004418"/>
    </source>
</evidence>
<keyword evidence="4" id="KW-0574">Periplasm</keyword>
<organism evidence="8 9">
    <name type="scientific">Sphingosinicella rhizophila</name>
    <dbReference type="NCBI Taxonomy" id="3050082"/>
    <lineage>
        <taxon>Bacteria</taxon>
        <taxon>Pseudomonadati</taxon>
        <taxon>Pseudomonadota</taxon>
        <taxon>Alphaproteobacteria</taxon>
        <taxon>Sphingomonadales</taxon>
        <taxon>Sphingosinicellaceae</taxon>
        <taxon>Sphingosinicella</taxon>
    </lineage>
</organism>
<feature type="signal peptide" evidence="6">
    <location>
        <begin position="1"/>
        <end position="20"/>
    </location>
</feature>
<evidence type="ECO:0000256" key="6">
    <source>
        <dbReference type="SAM" id="SignalP"/>
    </source>
</evidence>
<dbReference type="Gene3D" id="2.10.109.10">
    <property type="entry name" value="Umud Fragment, subunit A"/>
    <property type="match status" value="1"/>
</dbReference>
<comment type="similarity">
    <text evidence="2">Belongs to the peptidase S26C family.</text>
</comment>
<keyword evidence="3 6" id="KW-0732">Signal</keyword>
<dbReference type="Pfam" id="PF10502">
    <property type="entry name" value="Peptidase_S26"/>
    <property type="match status" value="1"/>
</dbReference>
<proteinExistence type="inferred from homology"/>
<evidence type="ECO:0000259" key="7">
    <source>
        <dbReference type="Pfam" id="PF10502"/>
    </source>
</evidence>
<dbReference type="InterPro" id="IPR036286">
    <property type="entry name" value="LexA/Signal_pep-like_sf"/>
</dbReference>
<dbReference type="RefSeq" id="WP_315727577.1">
    <property type="nucleotide sequence ID" value="NZ_JAVUPU010000009.1"/>
</dbReference>
<reference evidence="8 9" key="1">
    <citation type="submission" date="2023-05" db="EMBL/GenBank/DDBJ databases">
        <authorList>
            <person name="Guo Y."/>
        </authorList>
    </citation>
    <scope>NUCLEOTIDE SEQUENCE [LARGE SCALE GENOMIC DNA]</scope>
    <source>
        <strain evidence="8 9">GR2756</strain>
    </source>
</reference>
<keyword evidence="5" id="KW-0184">Conjugation</keyword>
<evidence type="ECO:0000256" key="3">
    <source>
        <dbReference type="ARBA" id="ARBA00022729"/>
    </source>
</evidence>
<evidence type="ECO:0000313" key="9">
    <source>
        <dbReference type="Proteomes" id="UP001259572"/>
    </source>
</evidence>
<feature type="domain" description="Peptidase S26" evidence="7">
    <location>
        <begin position="17"/>
        <end position="170"/>
    </location>
</feature>
<protein>
    <submittedName>
        <fullName evidence="8">Conjugative transfer signal peptidase TraF</fullName>
    </submittedName>
</protein>
<gene>
    <name evidence="8" type="primary">traF</name>
    <name evidence="8" type="ORF">RQX22_15775</name>
</gene>
<dbReference type="EMBL" id="JAVUPU010000009">
    <property type="protein sequence ID" value="MDT9600418.1"/>
    <property type="molecule type" value="Genomic_DNA"/>
</dbReference>
<evidence type="ECO:0000256" key="5">
    <source>
        <dbReference type="ARBA" id="ARBA00022971"/>
    </source>
</evidence>
<evidence type="ECO:0000313" key="8">
    <source>
        <dbReference type="EMBL" id="MDT9600418.1"/>
    </source>
</evidence>
<evidence type="ECO:0000256" key="4">
    <source>
        <dbReference type="ARBA" id="ARBA00022764"/>
    </source>
</evidence>
<sequence>MTKHSSLSKCALFAGSMTCAAVAVSLVAQMPTRLIWNVSASVPTGLYALSSSEQLRRGDLVAIAPPEPLASWLVQRGYIGHNAPLLKRVEALPGARVCRSGARVSVNDVTRAMARERDRVGRPLPQWSGCRIVAKDELFLLNANRWASLDGRYFGPLPQRSVLGRATPVWTREEK</sequence>
<comment type="caution">
    <text evidence="8">The sequence shown here is derived from an EMBL/GenBank/DDBJ whole genome shotgun (WGS) entry which is preliminary data.</text>
</comment>
<name>A0ABU3QBN7_9SPHN</name>
<keyword evidence="9" id="KW-1185">Reference proteome</keyword>